<protein>
    <submittedName>
        <fullName evidence="4">Alpha/beta hydrolase</fullName>
    </submittedName>
</protein>
<feature type="chain" id="PRO_5037299549" evidence="2">
    <location>
        <begin position="19"/>
        <end position="350"/>
    </location>
</feature>
<evidence type="ECO:0000313" key="5">
    <source>
        <dbReference type="Proteomes" id="UP000664303"/>
    </source>
</evidence>
<feature type="domain" description="AB hydrolase-1" evidence="3">
    <location>
        <begin position="73"/>
        <end position="332"/>
    </location>
</feature>
<evidence type="ECO:0000256" key="1">
    <source>
        <dbReference type="ARBA" id="ARBA00022801"/>
    </source>
</evidence>
<dbReference type="GO" id="GO:0016787">
    <property type="term" value="F:hydrolase activity"/>
    <property type="evidence" value="ECO:0007669"/>
    <property type="project" value="UniProtKB-KW"/>
</dbReference>
<evidence type="ECO:0000256" key="2">
    <source>
        <dbReference type="SAM" id="SignalP"/>
    </source>
</evidence>
<feature type="signal peptide" evidence="2">
    <location>
        <begin position="1"/>
        <end position="18"/>
    </location>
</feature>
<evidence type="ECO:0000259" key="3">
    <source>
        <dbReference type="Pfam" id="PF00561"/>
    </source>
</evidence>
<keyword evidence="1 4" id="KW-0378">Hydrolase</keyword>
<organism evidence="4 5">
    <name type="scientific">Parahaliea mediterranea</name>
    <dbReference type="NCBI Taxonomy" id="651086"/>
    <lineage>
        <taxon>Bacteria</taxon>
        <taxon>Pseudomonadati</taxon>
        <taxon>Pseudomonadota</taxon>
        <taxon>Gammaproteobacteria</taxon>
        <taxon>Cellvibrionales</taxon>
        <taxon>Halieaceae</taxon>
        <taxon>Parahaliea</taxon>
    </lineage>
</organism>
<dbReference type="GO" id="GO:0016020">
    <property type="term" value="C:membrane"/>
    <property type="evidence" value="ECO:0007669"/>
    <property type="project" value="TreeGrafter"/>
</dbReference>
<gene>
    <name evidence="4" type="ORF">JYP50_13595</name>
</gene>
<dbReference type="EMBL" id="JAFKCZ010000009">
    <property type="protein sequence ID" value="MBN7797639.1"/>
    <property type="molecule type" value="Genomic_DNA"/>
</dbReference>
<dbReference type="Pfam" id="PF00561">
    <property type="entry name" value="Abhydrolase_1"/>
    <property type="match status" value="1"/>
</dbReference>
<proteinExistence type="predicted"/>
<name>A0A939IJG4_9GAMM</name>
<keyword evidence="5" id="KW-1185">Reference proteome</keyword>
<reference evidence="4" key="1">
    <citation type="submission" date="2021-02" db="EMBL/GenBank/DDBJ databases">
        <title>PHA producing bacteria isolated from coastal sediment in Guangdong, Shenzhen.</title>
        <authorList>
            <person name="Zheng W."/>
            <person name="Yu S."/>
            <person name="Huang Y."/>
        </authorList>
    </citation>
    <scope>NUCLEOTIDE SEQUENCE</scope>
    <source>
        <strain evidence="4">TN14-10</strain>
    </source>
</reference>
<dbReference type="PANTHER" id="PTHR43798:SF31">
    <property type="entry name" value="AB HYDROLASE SUPERFAMILY PROTEIN YCLE"/>
    <property type="match status" value="1"/>
</dbReference>
<dbReference type="InterPro" id="IPR000073">
    <property type="entry name" value="AB_hydrolase_1"/>
</dbReference>
<dbReference type="RefSeq" id="WP_206561090.1">
    <property type="nucleotide sequence ID" value="NZ_JAFKCZ010000009.1"/>
</dbReference>
<dbReference type="InterPro" id="IPR050266">
    <property type="entry name" value="AB_hydrolase_sf"/>
</dbReference>
<dbReference type="PANTHER" id="PTHR43798">
    <property type="entry name" value="MONOACYLGLYCEROL LIPASE"/>
    <property type="match status" value="1"/>
</dbReference>
<accession>A0A939IJG4</accession>
<keyword evidence="2" id="KW-0732">Signal</keyword>
<dbReference type="Gene3D" id="3.40.50.1820">
    <property type="entry name" value="alpha/beta hydrolase"/>
    <property type="match status" value="1"/>
</dbReference>
<dbReference type="SUPFAM" id="SSF53474">
    <property type="entry name" value="alpha/beta-Hydrolases"/>
    <property type="match status" value="1"/>
</dbReference>
<evidence type="ECO:0000313" key="4">
    <source>
        <dbReference type="EMBL" id="MBN7797639.1"/>
    </source>
</evidence>
<dbReference type="AlphaFoldDB" id="A0A939IJG4"/>
<comment type="caution">
    <text evidence="4">The sequence shown here is derived from an EMBL/GenBank/DDBJ whole genome shotgun (WGS) entry which is preliminary data.</text>
</comment>
<dbReference type="InterPro" id="IPR029058">
    <property type="entry name" value="AB_hydrolase_fold"/>
</dbReference>
<dbReference type="Proteomes" id="UP000664303">
    <property type="component" value="Unassembled WGS sequence"/>
</dbReference>
<sequence>MTRLFLLFATLLANMAMAMGEGTQAFPDTPENRRIVDQAWDEYRRLDAEHGQFIDVNGIRMHYLEWGDESGVPLIWSHGYSSTGYELANVGPQLAEAGYHVYSITYRGHGQTQVGDYAFSLSHIADDIAAMMDALGIERAVIGGLSLGGGVTTAFYDHYPDRVLGLVLEDGGADAVQARTEKMYEMAKQMADAIPPFEALVFNSRFEAFQAIAGFYVPGWGGNMPSGVAPMFQAWISERDDGKFVPHYDGPRLLGEGVATFDPARSHELPLLGQSWRRTHPIITYRNLNVPMLIIDPTGDPFDPSESFRRLRDLHPSLVEIVEYPDTPHAAHPMRPDWFLRDLRGLLERL</sequence>